<dbReference type="PROSITE" id="PS00600">
    <property type="entry name" value="AA_TRANSFER_CLASS_3"/>
    <property type="match status" value="1"/>
</dbReference>
<evidence type="ECO:0000313" key="2">
    <source>
        <dbReference type="EMBL" id="NEE05778.1"/>
    </source>
</evidence>
<protein>
    <submittedName>
        <fullName evidence="2">Aminotransferase class III-fold pyridoxal phosphate-dependent enzyme</fullName>
    </submittedName>
</protein>
<dbReference type="PANTHER" id="PTHR43713:SF3">
    <property type="entry name" value="GLUTAMATE-1-SEMIALDEHYDE 2,1-AMINOMUTASE 1, CHLOROPLASTIC-RELATED"/>
    <property type="match status" value="1"/>
</dbReference>
<dbReference type="GO" id="GO:0030170">
    <property type="term" value="F:pyridoxal phosphate binding"/>
    <property type="evidence" value="ECO:0007669"/>
    <property type="project" value="InterPro"/>
</dbReference>
<name>A0A6G3WJV4_9ACTN</name>
<dbReference type="EMBL" id="JAAGMN010000528">
    <property type="protein sequence ID" value="NEE05778.1"/>
    <property type="molecule type" value="Genomic_DNA"/>
</dbReference>
<organism evidence="2">
    <name type="scientific">Streptomyces sp. SID7499</name>
    <dbReference type="NCBI Taxonomy" id="2706086"/>
    <lineage>
        <taxon>Bacteria</taxon>
        <taxon>Bacillati</taxon>
        <taxon>Actinomycetota</taxon>
        <taxon>Actinomycetes</taxon>
        <taxon>Kitasatosporales</taxon>
        <taxon>Streptomycetaceae</taxon>
        <taxon>Streptomyces</taxon>
    </lineage>
</organism>
<feature type="non-terminal residue" evidence="2">
    <location>
        <position position="79"/>
    </location>
</feature>
<dbReference type="SUPFAM" id="SSF53383">
    <property type="entry name" value="PLP-dependent transferases"/>
    <property type="match status" value="1"/>
</dbReference>
<evidence type="ECO:0000256" key="1">
    <source>
        <dbReference type="ARBA" id="ARBA00001933"/>
    </source>
</evidence>
<keyword evidence="2" id="KW-0808">Transferase</keyword>
<dbReference type="PANTHER" id="PTHR43713">
    <property type="entry name" value="GLUTAMATE-1-SEMIALDEHYDE 2,1-AMINOMUTASE"/>
    <property type="match status" value="1"/>
</dbReference>
<accession>A0A6G3WJV4</accession>
<gene>
    <name evidence="2" type="ORF">G3M58_04945</name>
</gene>
<sequence>EIACVITEASPGNMGVVPPADGFNAGLKELCAANGALYISDEVMTGFRTSKAGWYGVDGVRPDLMTFGKVMGGGFPAAA</sequence>
<proteinExistence type="predicted"/>
<comment type="cofactor">
    <cofactor evidence="1">
        <name>pyridoxal 5'-phosphate</name>
        <dbReference type="ChEBI" id="CHEBI:597326"/>
    </cofactor>
</comment>
<reference evidence="2" key="1">
    <citation type="submission" date="2020-01" db="EMBL/GenBank/DDBJ databases">
        <title>Insect and environment-associated Actinomycetes.</title>
        <authorList>
            <person name="Currrie C."/>
            <person name="Chevrette M."/>
            <person name="Carlson C."/>
            <person name="Stubbendieck R."/>
            <person name="Wendt-Pienkowski E."/>
        </authorList>
    </citation>
    <scope>NUCLEOTIDE SEQUENCE</scope>
    <source>
        <strain evidence="2">SID7499</strain>
    </source>
</reference>
<feature type="non-terminal residue" evidence="2">
    <location>
        <position position="1"/>
    </location>
</feature>
<comment type="caution">
    <text evidence="2">The sequence shown here is derived from an EMBL/GenBank/DDBJ whole genome shotgun (WGS) entry which is preliminary data.</text>
</comment>
<dbReference type="GO" id="GO:0008483">
    <property type="term" value="F:transaminase activity"/>
    <property type="evidence" value="ECO:0007669"/>
    <property type="project" value="UniProtKB-KW"/>
</dbReference>
<dbReference type="InterPro" id="IPR049704">
    <property type="entry name" value="Aminotrans_3_PPA_site"/>
</dbReference>
<dbReference type="InterPro" id="IPR015421">
    <property type="entry name" value="PyrdxlP-dep_Trfase_major"/>
</dbReference>
<dbReference type="InterPro" id="IPR015424">
    <property type="entry name" value="PyrdxlP-dep_Trfase"/>
</dbReference>
<keyword evidence="2" id="KW-0032">Aminotransferase</keyword>
<dbReference type="Pfam" id="PF00202">
    <property type="entry name" value="Aminotran_3"/>
    <property type="match status" value="1"/>
</dbReference>
<dbReference type="InterPro" id="IPR005814">
    <property type="entry name" value="Aminotrans_3"/>
</dbReference>
<dbReference type="Gene3D" id="3.40.640.10">
    <property type="entry name" value="Type I PLP-dependent aspartate aminotransferase-like (Major domain)"/>
    <property type="match status" value="1"/>
</dbReference>
<dbReference type="AlphaFoldDB" id="A0A6G3WJV4"/>